<comment type="caution">
    <text evidence="2">The sequence shown here is derived from an EMBL/GenBank/DDBJ whole genome shotgun (WGS) entry which is preliminary data.</text>
</comment>
<accession>A0ABD2BBK3</accession>
<name>A0ABD2BBK3_VESMC</name>
<dbReference type="Proteomes" id="UP001607303">
    <property type="component" value="Unassembled WGS sequence"/>
</dbReference>
<evidence type="ECO:0000313" key="3">
    <source>
        <dbReference type="Proteomes" id="UP001607303"/>
    </source>
</evidence>
<evidence type="ECO:0000313" key="2">
    <source>
        <dbReference type="EMBL" id="KAL2730123.1"/>
    </source>
</evidence>
<reference evidence="2 3" key="1">
    <citation type="journal article" date="2024" name="Ann. Entomol. Soc. Am.">
        <title>Genomic analyses of the southern and eastern yellowjacket wasps (Hymenoptera: Vespidae) reveal evolutionary signatures of social life.</title>
        <authorList>
            <person name="Catto M.A."/>
            <person name="Caine P.B."/>
            <person name="Orr S.E."/>
            <person name="Hunt B.G."/>
            <person name="Goodisman M.A.D."/>
        </authorList>
    </citation>
    <scope>NUCLEOTIDE SEQUENCE [LARGE SCALE GENOMIC DNA]</scope>
    <source>
        <strain evidence="2">232</strain>
        <tissue evidence="2">Head and thorax</tissue>
    </source>
</reference>
<organism evidence="2 3">
    <name type="scientific">Vespula maculifrons</name>
    <name type="common">Eastern yellow jacket</name>
    <name type="synonym">Wasp</name>
    <dbReference type="NCBI Taxonomy" id="7453"/>
    <lineage>
        <taxon>Eukaryota</taxon>
        <taxon>Metazoa</taxon>
        <taxon>Ecdysozoa</taxon>
        <taxon>Arthropoda</taxon>
        <taxon>Hexapoda</taxon>
        <taxon>Insecta</taxon>
        <taxon>Pterygota</taxon>
        <taxon>Neoptera</taxon>
        <taxon>Endopterygota</taxon>
        <taxon>Hymenoptera</taxon>
        <taxon>Apocrita</taxon>
        <taxon>Aculeata</taxon>
        <taxon>Vespoidea</taxon>
        <taxon>Vespidae</taxon>
        <taxon>Vespinae</taxon>
        <taxon>Vespula</taxon>
    </lineage>
</organism>
<sequence length="88" mass="9664">MHPHNGPEALPLGISDVIEEPRAADHRLNNTRVLLLDNYPGQGNCCNPGTARSYRDNSPNGDFESDCPGRSYSRRHFSNLKSNVSQAG</sequence>
<feature type="compositionally biased region" description="Polar residues" evidence="1">
    <location>
        <begin position="79"/>
        <end position="88"/>
    </location>
</feature>
<dbReference type="EMBL" id="JAYRBN010000091">
    <property type="protein sequence ID" value="KAL2730123.1"/>
    <property type="molecule type" value="Genomic_DNA"/>
</dbReference>
<protein>
    <submittedName>
        <fullName evidence="2">Uncharacterized protein</fullName>
    </submittedName>
</protein>
<feature type="region of interest" description="Disordered" evidence="1">
    <location>
        <begin position="50"/>
        <end position="88"/>
    </location>
</feature>
<proteinExistence type="predicted"/>
<dbReference type="AlphaFoldDB" id="A0ABD2BBK3"/>
<keyword evidence="3" id="KW-1185">Reference proteome</keyword>
<gene>
    <name evidence="2" type="ORF">V1477_015934</name>
</gene>
<evidence type="ECO:0000256" key="1">
    <source>
        <dbReference type="SAM" id="MobiDB-lite"/>
    </source>
</evidence>